<evidence type="ECO:0000259" key="2">
    <source>
        <dbReference type="PROSITE" id="PS52045"/>
    </source>
</evidence>
<organism evidence="3 4">
    <name type="scientific">Zingiber officinale</name>
    <name type="common">Ginger</name>
    <name type="synonym">Amomum zingiber</name>
    <dbReference type="NCBI Taxonomy" id="94328"/>
    <lineage>
        <taxon>Eukaryota</taxon>
        <taxon>Viridiplantae</taxon>
        <taxon>Streptophyta</taxon>
        <taxon>Embryophyta</taxon>
        <taxon>Tracheophyta</taxon>
        <taxon>Spermatophyta</taxon>
        <taxon>Magnoliopsida</taxon>
        <taxon>Liliopsida</taxon>
        <taxon>Zingiberales</taxon>
        <taxon>Zingiberaceae</taxon>
        <taxon>Zingiber</taxon>
    </lineage>
</organism>
<dbReference type="Pfam" id="PF03080">
    <property type="entry name" value="Neprosin"/>
    <property type="match status" value="1"/>
</dbReference>
<dbReference type="InterPro" id="IPR004314">
    <property type="entry name" value="Neprosin"/>
</dbReference>
<feature type="domain" description="Neprosin PEP catalytic" evidence="2">
    <location>
        <begin position="1"/>
        <end position="233"/>
    </location>
</feature>
<evidence type="ECO:0000313" key="3">
    <source>
        <dbReference type="EMBL" id="KAG6530140.1"/>
    </source>
</evidence>
<dbReference type="Gene3D" id="3.90.1320.10">
    <property type="entry name" value="Outer-capsid protein sigma 3, large lobe"/>
    <property type="match status" value="1"/>
</dbReference>
<sequence length="319" mass="35266">MATYKLPDLQADQTSSSTIYLFGDTKVPDNELNVIQAGWHMSTSLYNSSYPRFFTYLTSDGYETGCINLQCASAGFVSTTNIYGPGSFIQQFSTYGGEQKYLSILISRDNNTGNWWVTYNDELPLGYFPKELLPKMDDYADAMQMGGHVYSPSNVPSPPMGSGHPIRRDHQCLVELVHRQTVISWETDDSSKSRSTAGGGGESVSRKLRLSQASADLSSSRLTCRSVDPPSARPIHLLSRPALSVDQPSAWPTRPLGRSALLADLLSRLIRPLGNTDYQLSRSSYSAILRLIAEISPCWQLEIICSGHLYCKLNLIQSS</sequence>
<protein>
    <recommendedName>
        <fullName evidence="2">Neprosin PEP catalytic domain-containing protein</fullName>
    </recommendedName>
</protein>
<evidence type="ECO:0000313" key="4">
    <source>
        <dbReference type="Proteomes" id="UP000734854"/>
    </source>
</evidence>
<comment type="caution">
    <text evidence="3">The sequence shown here is derived from an EMBL/GenBank/DDBJ whole genome shotgun (WGS) entry which is preliminary data.</text>
</comment>
<accession>A0A8J5I9Q2</accession>
<dbReference type="AlphaFoldDB" id="A0A8J5I9Q2"/>
<name>A0A8J5I9Q2_ZINOF</name>
<dbReference type="PANTHER" id="PTHR31589">
    <property type="entry name" value="PROTEIN, PUTATIVE (DUF239)-RELATED-RELATED"/>
    <property type="match status" value="1"/>
</dbReference>
<proteinExistence type="predicted"/>
<keyword evidence="4" id="KW-1185">Reference proteome</keyword>
<dbReference type="PROSITE" id="PS52045">
    <property type="entry name" value="NEPROSIN_PEP_CD"/>
    <property type="match status" value="1"/>
</dbReference>
<evidence type="ECO:0000256" key="1">
    <source>
        <dbReference type="SAM" id="MobiDB-lite"/>
    </source>
</evidence>
<dbReference type="Proteomes" id="UP000734854">
    <property type="component" value="Unassembled WGS sequence"/>
</dbReference>
<dbReference type="InterPro" id="IPR053168">
    <property type="entry name" value="Glutamic_endopeptidase"/>
</dbReference>
<dbReference type="EMBL" id="JACMSC010000003">
    <property type="protein sequence ID" value="KAG6530140.1"/>
    <property type="molecule type" value="Genomic_DNA"/>
</dbReference>
<gene>
    <name evidence="3" type="ORF">ZIOFF_012362</name>
</gene>
<reference evidence="3 4" key="1">
    <citation type="submission" date="2020-08" db="EMBL/GenBank/DDBJ databases">
        <title>Plant Genome Project.</title>
        <authorList>
            <person name="Zhang R.-G."/>
        </authorList>
    </citation>
    <scope>NUCLEOTIDE SEQUENCE [LARGE SCALE GENOMIC DNA]</scope>
    <source>
        <tissue evidence="3">Rhizome</tissue>
    </source>
</reference>
<feature type="region of interest" description="Disordered" evidence="1">
    <location>
        <begin position="185"/>
        <end position="208"/>
    </location>
</feature>
<dbReference type="PANTHER" id="PTHR31589:SF110">
    <property type="entry name" value="PROTEIN, PUTATIVE (DUF239)-RELATED"/>
    <property type="match status" value="1"/>
</dbReference>